<evidence type="ECO:0000256" key="1">
    <source>
        <dbReference type="SAM" id="MobiDB-lite"/>
    </source>
</evidence>
<name>M4FEW6_BRACM</name>
<feature type="compositionally biased region" description="Polar residues" evidence="1">
    <location>
        <begin position="1"/>
        <end position="19"/>
    </location>
</feature>
<protein>
    <submittedName>
        <fullName evidence="2">Uncharacterized protein</fullName>
    </submittedName>
</protein>
<evidence type="ECO:0000313" key="3">
    <source>
        <dbReference type="Proteomes" id="UP000011750"/>
    </source>
</evidence>
<reference evidence="3" key="1">
    <citation type="journal article" date="2011" name="Nat. Genet.">
        <title>The genome of the mesopolyploid crop species Brassica rapa.</title>
        <authorList>
            <consortium name="Brassica rapa Genome Sequencing Project Consortium"/>
            <person name="Wang X."/>
            <person name="Wang H."/>
            <person name="Wang J."/>
            <person name="Sun R."/>
            <person name="Wu J."/>
            <person name="Liu S."/>
            <person name="Bai Y."/>
            <person name="Mun J.H."/>
            <person name="Bancroft I."/>
            <person name="Cheng F."/>
            <person name="Huang S."/>
            <person name="Li X."/>
            <person name="Hua W."/>
            <person name="Wang J."/>
            <person name="Wang X."/>
            <person name="Freeling M."/>
            <person name="Pires J.C."/>
            <person name="Paterson A.H."/>
            <person name="Chalhoub B."/>
            <person name="Wang B."/>
            <person name="Hayward A."/>
            <person name="Sharpe A.G."/>
            <person name="Park B.S."/>
            <person name="Weisshaar B."/>
            <person name="Liu B."/>
            <person name="Li B."/>
            <person name="Liu B."/>
            <person name="Tong C."/>
            <person name="Song C."/>
            <person name="Duran C."/>
            <person name="Peng C."/>
            <person name="Geng C."/>
            <person name="Koh C."/>
            <person name="Lin C."/>
            <person name="Edwards D."/>
            <person name="Mu D."/>
            <person name="Shen D."/>
            <person name="Soumpourou E."/>
            <person name="Li F."/>
            <person name="Fraser F."/>
            <person name="Conant G."/>
            <person name="Lassalle G."/>
            <person name="King G.J."/>
            <person name="Bonnema G."/>
            <person name="Tang H."/>
            <person name="Wang H."/>
            <person name="Belcram H."/>
            <person name="Zhou H."/>
            <person name="Hirakawa H."/>
            <person name="Abe H."/>
            <person name="Guo H."/>
            <person name="Wang H."/>
            <person name="Jin H."/>
            <person name="Parkin I.A."/>
            <person name="Batley J."/>
            <person name="Kim J.S."/>
            <person name="Just J."/>
            <person name="Li J."/>
            <person name="Xu J."/>
            <person name="Deng J."/>
            <person name="Kim J.A."/>
            <person name="Li J."/>
            <person name="Yu J."/>
            <person name="Meng J."/>
            <person name="Wang J."/>
            <person name="Min J."/>
            <person name="Poulain J."/>
            <person name="Wang J."/>
            <person name="Hatakeyama K."/>
            <person name="Wu K."/>
            <person name="Wang L."/>
            <person name="Fang L."/>
            <person name="Trick M."/>
            <person name="Links M.G."/>
            <person name="Zhao M."/>
            <person name="Jin M."/>
            <person name="Ramchiary N."/>
            <person name="Drou N."/>
            <person name="Berkman P.J."/>
            <person name="Cai Q."/>
            <person name="Huang Q."/>
            <person name="Li R."/>
            <person name="Tabata S."/>
            <person name="Cheng S."/>
            <person name="Zhang S."/>
            <person name="Zhang S."/>
            <person name="Huang S."/>
            <person name="Sato S."/>
            <person name="Sun S."/>
            <person name="Kwon S.J."/>
            <person name="Choi S.R."/>
            <person name="Lee T.H."/>
            <person name="Fan W."/>
            <person name="Zhao X."/>
            <person name="Tan X."/>
            <person name="Xu X."/>
            <person name="Wang Y."/>
            <person name="Qiu Y."/>
            <person name="Yin Y."/>
            <person name="Li Y."/>
            <person name="Du Y."/>
            <person name="Liao Y."/>
            <person name="Lim Y."/>
            <person name="Narusaka Y."/>
            <person name="Wang Y."/>
            <person name="Wang Z."/>
            <person name="Li Z."/>
            <person name="Wang Z."/>
            <person name="Xiong Z."/>
            <person name="Zhang Z."/>
        </authorList>
    </citation>
    <scope>NUCLEOTIDE SEQUENCE [LARGE SCALE GENOMIC DNA]</scope>
    <source>
        <strain evidence="3">cv. Chiifu-401-42</strain>
    </source>
</reference>
<feature type="region of interest" description="Disordered" evidence="1">
    <location>
        <begin position="1"/>
        <end position="33"/>
    </location>
</feature>
<proteinExistence type="predicted"/>
<dbReference type="Proteomes" id="UP000011750">
    <property type="component" value="Unassembled WGS sequence"/>
</dbReference>
<organism evidence="2 3">
    <name type="scientific">Brassica campestris</name>
    <name type="common">Field mustard</name>
    <dbReference type="NCBI Taxonomy" id="3711"/>
    <lineage>
        <taxon>Eukaryota</taxon>
        <taxon>Viridiplantae</taxon>
        <taxon>Streptophyta</taxon>
        <taxon>Embryophyta</taxon>
        <taxon>Tracheophyta</taxon>
        <taxon>Spermatophyta</taxon>
        <taxon>Magnoliopsida</taxon>
        <taxon>eudicotyledons</taxon>
        <taxon>Gunneridae</taxon>
        <taxon>Pentapetalae</taxon>
        <taxon>rosids</taxon>
        <taxon>malvids</taxon>
        <taxon>Brassicales</taxon>
        <taxon>Brassicaceae</taxon>
        <taxon>Brassiceae</taxon>
        <taxon>Brassica</taxon>
    </lineage>
</organism>
<dbReference type="Gramene" id="Bra039638.1">
    <property type="protein sequence ID" value="Bra039638.1-P"/>
    <property type="gene ID" value="Bra039638"/>
</dbReference>
<dbReference type="AlphaFoldDB" id="M4FEW6"/>
<reference evidence="2" key="3">
    <citation type="submission" date="2023-03" db="UniProtKB">
        <authorList>
            <consortium name="EnsemblPlants"/>
        </authorList>
    </citation>
    <scope>IDENTIFICATION</scope>
    <source>
        <strain evidence="2">cv. Chiifu-401-42</strain>
    </source>
</reference>
<dbReference type="EnsemblPlants" id="Bra039638.1">
    <property type="protein sequence ID" value="Bra039638.1-P"/>
    <property type="gene ID" value="Bra039638"/>
</dbReference>
<reference evidence="3" key="2">
    <citation type="journal article" date="2018" name="Hortic Res">
        <title>Improved Brassica rapa reference genome by single-molecule sequencing and chromosome conformation capture technologies.</title>
        <authorList>
            <person name="Zhang L."/>
            <person name="Cai X."/>
            <person name="Wu J."/>
            <person name="Liu M."/>
            <person name="Grob S."/>
            <person name="Cheng F."/>
            <person name="Liang J."/>
            <person name="Cai C."/>
            <person name="Liu Z."/>
            <person name="Liu B."/>
            <person name="Wang F."/>
            <person name="Li S."/>
            <person name="Liu F."/>
            <person name="Li X."/>
            <person name="Cheng L."/>
            <person name="Yang W."/>
            <person name="Li M.H."/>
            <person name="Grossniklaus U."/>
            <person name="Zheng H."/>
            <person name="Wang X."/>
        </authorList>
    </citation>
    <scope>NUCLEOTIDE SEQUENCE [LARGE SCALE GENOMIC DNA]</scope>
    <source>
        <strain evidence="3">cv. Chiifu-401-42</strain>
    </source>
</reference>
<dbReference type="HOGENOM" id="CLU_2674598_0_0_1"/>
<sequence length="75" mass="8391">MEQATTGQNQTQKQLQSNHHAVPAVGNSQPDNLKGLGIMMQQLLQSQQVQAKAMNQVTTDINNRMYNMYTDLSTK</sequence>
<keyword evidence="3" id="KW-1185">Reference proteome</keyword>
<accession>M4FEW6</accession>
<dbReference type="InParanoid" id="M4FEW6"/>
<evidence type="ECO:0000313" key="2">
    <source>
        <dbReference type="EnsemblPlants" id="Bra039638.1-P"/>
    </source>
</evidence>